<evidence type="ECO:0000313" key="3">
    <source>
        <dbReference type="Proteomes" id="UP000297527"/>
    </source>
</evidence>
<evidence type="ECO:0000256" key="1">
    <source>
        <dbReference type="SAM" id="MobiDB-lite"/>
    </source>
</evidence>
<accession>A0A4Z1IJ39</accession>
<dbReference type="EMBL" id="PQXN01000027">
    <property type="protein sequence ID" value="TGO61428.1"/>
    <property type="molecule type" value="Genomic_DNA"/>
</dbReference>
<sequence length="340" mass="37971">MAHYWGPSPPKTQSQASTPKKTTPQKLASSNSYLSRNPPPTKRQKTSDSPATLYRNQKARDLAAERDALRCVLTNGPSVEVAHIYPFHSISHQEADKFGQRHIFWYHLKNFWPQEKIAAWEAELFPLGLCEFGIDRVCNLITLSRGAYDMWARGAFALKPVSSDKTTLKVQFFWQKRQQEGQTAMSLLTTPFSTEGLAQNTDVLGGGAAKLFKENEADENVPLIRSGDYFTLQTDDPESKPLPSFALLELQWFLQRVIGMAGAADVDWSSLSESGWDTSDVELPDLEIDKEEDSFSLEPLSSPFELICNDNSNIPIHPKHQEAKGEGEGEGAEQGRQVAI</sequence>
<feature type="region of interest" description="Disordered" evidence="1">
    <location>
        <begin position="1"/>
        <end position="51"/>
    </location>
</feature>
<gene>
    <name evidence="2" type="ORF">BCON_0027g00140</name>
</gene>
<comment type="caution">
    <text evidence="2">The sequence shown here is derived from an EMBL/GenBank/DDBJ whole genome shotgun (WGS) entry which is preliminary data.</text>
</comment>
<feature type="region of interest" description="Disordered" evidence="1">
    <location>
        <begin position="309"/>
        <end position="340"/>
    </location>
</feature>
<keyword evidence="3" id="KW-1185">Reference proteome</keyword>
<name>A0A4Z1IJ39_9HELO</name>
<reference evidence="2 3" key="1">
    <citation type="submission" date="2017-12" db="EMBL/GenBank/DDBJ databases">
        <title>Comparative genomics of Botrytis spp.</title>
        <authorList>
            <person name="Valero-Jimenez C.A."/>
            <person name="Tapia P."/>
            <person name="Veloso J."/>
            <person name="Silva-Moreno E."/>
            <person name="Staats M."/>
            <person name="Valdes J.H."/>
            <person name="Van Kan J.A.L."/>
        </authorList>
    </citation>
    <scope>NUCLEOTIDE SEQUENCE [LARGE SCALE GENOMIC DNA]</scope>
    <source>
        <strain evidence="2 3">MUCL11595</strain>
    </source>
</reference>
<dbReference type="AlphaFoldDB" id="A0A4Z1IJ39"/>
<protein>
    <submittedName>
        <fullName evidence="2">Uncharacterized protein</fullName>
    </submittedName>
</protein>
<evidence type="ECO:0000313" key="2">
    <source>
        <dbReference type="EMBL" id="TGO61428.1"/>
    </source>
</evidence>
<organism evidence="2 3">
    <name type="scientific">Botryotinia convoluta</name>
    <dbReference type="NCBI Taxonomy" id="54673"/>
    <lineage>
        <taxon>Eukaryota</taxon>
        <taxon>Fungi</taxon>
        <taxon>Dikarya</taxon>
        <taxon>Ascomycota</taxon>
        <taxon>Pezizomycotina</taxon>
        <taxon>Leotiomycetes</taxon>
        <taxon>Helotiales</taxon>
        <taxon>Sclerotiniaceae</taxon>
        <taxon>Botryotinia</taxon>
    </lineage>
</organism>
<dbReference type="Proteomes" id="UP000297527">
    <property type="component" value="Unassembled WGS sequence"/>
</dbReference>
<feature type="compositionally biased region" description="Polar residues" evidence="1">
    <location>
        <begin position="11"/>
        <end position="35"/>
    </location>
</feature>
<dbReference type="OrthoDB" id="3545258at2759"/>
<proteinExistence type="predicted"/>